<evidence type="ECO:0008006" key="3">
    <source>
        <dbReference type="Google" id="ProtNLM"/>
    </source>
</evidence>
<dbReference type="AlphaFoldDB" id="A0ABD5R8F6"/>
<dbReference type="PROSITE" id="PS51318">
    <property type="entry name" value="TAT"/>
    <property type="match status" value="1"/>
</dbReference>
<accession>A0ABD5R8F6</accession>
<evidence type="ECO:0000313" key="2">
    <source>
        <dbReference type="Proteomes" id="UP001596201"/>
    </source>
</evidence>
<dbReference type="InterPro" id="IPR006311">
    <property type="entry name" value="TAT_signal"/>
</dbReference>
<comment type="caution">
    <text evidence="1">The sequence shown here is derived from an EMBL/GenBank/DDBJ whole genome shotgun (WGS) entry which is preliminary data.</text>
</comment>
<dbReference type="RefSeq" id="WP_227228388.1">
    <property type="nucleotide sequence ID" value="NZ_JAJCVJ010000001.1"/>
</dbReference>
<name>A0ABD5R8F6_9EURY</name>
<keyword evidence="2" id="KW-1185">Reference proteome</keyword>
<proteinExistence type="predicted"/>
<protein>
    <recommendedName>
        <fullName evidence="3">Lipoprotein</fullName>
    </recommendedName>
</protein>
<evidence type="ECO:0000313" key="1">
    <source>
        <dbReference type="EMBL" id="MFC5366260.1"/>
    </source>
</evidence>
<organism evidence="1 2">
    <name type="scientific">Salinirubrum litoreum</name>
    <dbReference type="NCBI Taxonomy" id="1126234"/>
    <lineage>
        <taxon>Archaea</taxon>
        <taxon>Methanobacteriati</taxon>
        <taxon>Methanobacteriota</taxon>
        <taxon>Stenosarchaea group</taxon>
        <taxon>Halobacteria</taxon>
        <taxon>Halobacteriales</taxon>
        <taxon>Haloferacaceae</taxon>
        <taxon>Salinirubrum</taxon>
    </lineage>
</organism>
<gene>
    <name evidence="1" type="ORF">ACFPJ5_04870</name>
</gene>
<dbReference type="EMBL" id="JBHSKX010000001">
    <property type="protein sequence ID" value="MFC5366260.1"/>
    <property type="molecule type" value="Genomic_DNA"/>
</dbReference>
<dbReference type="PROSITE" id="PS51257">
    <property type="entry name" value="PROKAR_LIPOPROTEIN"/>
    <property type="match status" value="1"/>
</dbReference>
<dbReference type="Proteomes" id="UP001596201">
    <property type="component" value="Unassembled WGS sequence"/>
</dbReference>
<sequence>MPSRRRLLTALATSTTVALAGCAGSGSSGTARHCGSGFGDRATGDLFSITGPGVDPEDDGVVLLVALTEAAIRDTGVRRVEFRTSEGRIVHELPVAPGGGRSAPTGKYPAENVRVFRTYLGPYPQTGVFRVVAVDDTDETVDAVTMDYDCYRTESDGGSVAVSSNASDG</sequence>
<reference evidence="1 2" key="1">
    <citation type="journal article" date="2019" name="Int. J. Syst. Evol. Microbiol.">
        <title>The Global Catalogue of Microorganisms (GCM) 10K type strain sequencing project: providing services to taxonomists for standard genome sequencing and annotation.</title>
        <authorList>
            <consortium name="The Broad Institute Genomics Platform"/>
            <consortium name="The Broad Institute Genome Sequencing Center for Infectious Disease"/>
            <person name="Wu L."/>
            <person name="Ma J."/>
        </authorList>
    </citation>
    <scope>NUCLEOTIDE SEQUENCE [LARGE SCALE GENOMIC DNA]</scope>
    <source>
        <strain evidence="1 2">CGMCC 1.12237</strain>
    </source>
</reference>